<evidence type="ECO:0000256" key="2">
    <source>
        <dbReference type="ARBA" id="ARBA00001946"/>
    </source>
</evidence>
<comment type="function">
    <text evidence="3 14 16">Endonuclease that specifically degrades the RNA of RNA-DNA hybrids.</text>
</comment>
<evidence type="ECO:0000313" key="20">
    <source>
        <dbReference type="Proteomes" id="UP001500740"/>
    </source>
</evidence>
<reference evidence="19 20" key="1">
    <citation type="journal article" date="2019" name="Int. J. Syst. Evol. Microbiol.">
        <title>The Global Catalogue of Microorganisms (GCM) 10K type strain sequencing project: providing services to taxonomists for standard genome sequencing and annotation.</title>
        <authorList>
            <consortium name="The Broad Institute Genomics Platform"/>
            <consortium name="The Broad Institute Genome Sequencing Center for Infectious Disease"/>
            <person name="Wu L."/>
            <person name="Ma J."/>
        </authorList>
    </citation>
    <scope>NUCLEOTIDE SEQUENCE [LARGE SCALE GENOMIC DNA]</scope>
    <source>
        <strain evidence="19 20">JCM 14193</strain>
    </source>
</reference>
<evidence type="ECO:0000256" key="10">
    <source>
        <dbReference type="ARBA" id="ARBA00022723"/>
    </source>
</evidence>
<comment type="subcellular location">
    <subcellularLocation>
        <location evidence="4 14">Cytoplasm</location>
    </subcellularLocation>
</comment>
<dbReference type="PROSITE" id="PS51975">
    <property type="entry name" value="RNASE_H_2"/>
    <property type="match status" value="1"/>
</dbReference>
<dbReference type="PANTHER" id="PTHR10954">
    <property type="entry name" value="RIBONUCLEASE H2 SUBUNIT A"/>
    <property type="match status" value="1"/>
</dbReference>
<dbReference type="CDD" id="cd07182">
    <property type="entry name" value="RNase_HII_bacteria_HII_like"/>
    <property type="match status" value="1"/>
</dbReference>
<evidence type="ECO:0000256" key="4">
    <source>
        <dbReference type="ARBA" id="ARBA00004496"/>
    </source>
</evidence>
<dbReference type="Pfam" id="PF01351">
    <property type="entry name" value="RNase_HII"/>
    <property type="match status" value="1"/>
</dbReference>
<feature type="coiled-coil region" evidence="17">
    <location>
        <begin position="33"/>
        <end position="60"/>
    </location>
</feature>
<dbReference type="EC" id="3.1.26.4" evidence="6 14"/>
<evidence type="ECO:0000256" key="7">
    <source>
        <dbReference type="ARBA" id="ARBA00019179"/>
    </source>
</evidence>
<evidence type="ECO:0000256" key="8">
    <source>
        <dbReference type="ARBA" id="ARBA00022490"/>
    </source>
</evidence>
<comment type="similarity">
    <text evidence="5 14 16">Belongs to the RNase HII family.</text>
</comment>
<keyword evidence="20" id="KW-1185">Reference proteome</keyword>
<dbReference type="InterPro" id="IPR036397">
    <property type="entry name" value="RNaseH_sf"/>
</dbReference>
<proteinExistence type="inferred from homology"/>
<protein>
    <recommendedName>
        <fullName evidence="7 14">Ribonuclease HII</fullName>
        <shortName evidence="14">RNase HII</shortName>
        <ecNumber evidence="6 14">3.1.26.4</ecNumber>
    </recommendedName>
</protein>
<keyword evidence="11 14" id="KW-0255">Endonuclease</keyword>
<evidence type="ECO:0000256" key="9">
    <source>
        <dbReference type="ARBA" id="ARBA00022722"/>
    </source>
</evidence>
<evidence type="ECO:0000256" key="11">
    <source>
        <dbReference type="ARBA" id="ARBA00022759"/>
    </source>
</evidence>
<keyword evidence="13 14" id="KW-0464">Manganese</keyword>
<feature type="binding site" evidence="14 15">
    <location>
        <position position="79"/>
    </location>
    <ligand>
        <name>a divalent metal cation</name>
        <dbReference type="ChEBI" id="CHEBI:60240"/>
    </ligand>
</feature>
<comment type="catalytic activity">
    <reaction evidence="1 14 15 16">
        <text>Endonucleolytic cleavage to 5'-phosphomonoester.</text>
        <dbReference type="EC" id="3.1.26.4"/>
    </reaction>
</comment>
<dbReference type="Proteomes" id="UP001500740">
    <property type="component" value="Unassembled WGS sequence"/>
</dbReference>
<keyword evidence="9 14" id="KW-0540">Nuclease</keyword>
<dbReference type="EMBL" id="BAAACZ010000011">
    <property type="protein sequence ID" value="GAA0461122.1"/>
    <property type="molecule type" value="Genomic_DNA"/>
</dbReference>
<comment type="caution">
    <text evidence="19">The sequence shown here is derived from an EMBL/GenBank/DDBJ whole genome shotgun (WGS) entry which is preliminary data.</text>
</comment>
<evidence type="ECO:0000256" key="1">
    <source>
        <dbReference type="ARBA" id="ARBA00000077"/>
    </source>
</evidence>
<keyword evidence="12 14" id="KW-0378">Hydrolase</keyword>
<evidence type="ECO:0000256" key="13">
    <source>
        <dbReference type="ARBA" id="ARBA00023211"/>
    </source>
</evidence>
<dbReference type="InterPro" id="IPR001352">
    <property type="entry name" value="RNase_HII/HIII"/>
</dbReference>
<dbReference type="SUPFAM" id="SSF53098">
    <property type="entry name" value="Ribonuclease H-like"/>
    <property type="match status" value="1"/>
</dbReference>
<evidence type="ECO:0000256" key="3">
    <source>
        <dbReference type="ARBA" id="ARBA00004065"/>
    </source>
</evidence>
<evidence type="ECO:0000256" key="6">
    <source>
        <dbReference type="ARBA" id="ARBA00012180"/>
    </source>
</evidence>
<evidence type="ECO:0000256" key="15">
    <source>
        <dbReference type="PROSITE-ProRule" id="PRU01319"/>
    </source>
</evidence>
<keyword evidence="10 14" id="KW-0479">Metal-binding</keyword>
<sequence>MKNTRGTINEIKQQLKDDELTTEGIAILRQDERAGVQKLLQQYDQKLEEKRQLKVQYEQMKVYEYQLKSKGYFSVAGIDEVGRGPLAGPVVAASVIIDPHDESLVGINDSKKLSEVKRNQFYETVLTHARALGVGIVDRQTIDEINIYEASKKAMKLAIDDMDINADYYLLDAMKLEGLNAPQQSLIKGDQKSVSIAAASVVAKVIRDRLMVEAGKEYPAFEFDRNMGYGTKNHLKALEEHGPTVYHRMSFNPVSLYKI</sequence>
<dbReference type="InterPro" id="IPR022898">
    <property type="entry name" value="RNase_HII"/>
</dbReference>
<dbReference type="InterPro" id="IPR012337">
    <property type="entry name" value="RNaseH-like_sf"/>
</dbReference>
<dbReference type="HAMAP" id="MF_00052_B">
    <property type="entry name" value="RNase_HII_B"/>
    <property type="match status" value="1"/>
</dbReference>
<dbReference type="RefSeq" id="WP_343782909.1">
    <property type="nucleotide sequence ID" value="NZ_BAAACZ010000011.1"/>
</dbReference>
<evidence type="ECO:0000256" key="17">
    <source>
        <dbReference type="SAM" id="Coils"/>
    </source>
</evidence>
<gene>
    <name evidence="14 19" type="primary">rnhB</name>
    <name evidence="19" type="ORF">GCM10008935_15670</name>
</gene>
<organism evidence="19 20">
    <name type="scientific">Alkalibacillus silvisoli</name>
    <dbReference type="NCBI Taxonomy" id="392823"/>
    <lineage>
        <taxon>Bacteria</taxon>
        <taxon>Bacillati</taxon>
        <taxon>Bacillota</taxon>
        <taxon>Bacilli</taxon>
        <taxon>Bacillales</taxon>
        <taxon>Bacillaceae</taxon>
        <taxon>Alkalibacillus</taxon>
    </lineage>
</organism>
<dbReference type="Gene3D" id="3.30.420.10">
    <property type="entry name" value="Ribonuclease H-like superfamily/Ribonuclease H"/>
    <property type="match status" value="1"/>
</dbReference>
<dbReference type="InterPro" id="IPR024567">
    <property type="entry name" value="RNase_HII/HIII_dom"/>
</dbReference>
<evidence type="ECO:0000313" key="19">
    <source>
        <dbReference type="EMBL" id="GAA0461122.1"/>
    </source>
</evidence>
<name>A0ABN0ZW97_9BACI</name>
<feature type="binding site" evidence="14 15">
    <location>
        <position position="80"/>
    </location>
    <ligand>
        <name>a divalent metal cation</name>
        <dbReference type="ChEBI" id="CHEBI:60240"/>
    </ligand>
</feature>
<comment type="cofactor">
    <cofactor evidence="2">
        <name>Mg(2+)</name>
        <dbReference type="ChEBI" id="CHEBI:18420"/>
    </cofactor>
</comment>
<dbReference type="PANTHER" id="PTHR10954:SF18">
    <property type="entry name" value="RIBONUCLEASE HII"/>
    <property type="match status" value="1"/>
</dbReference>
<dbReference type="NCBIfam" id="NF000594">
    <property type="entry name" value="PRK00015.1-1"/>
    <property type="match status" value="1"/>
</dbReference>
<feature type="domain" description="RNase H type-2" evidence="18">
    <location>
        <begin position="73"/>
        <end position="259"/>
    </location>
</feature>
<dbReference type="NCBIfam" id="NF000595">
    <property type="entry name" value="PRK00015.1-3"/>
    <property type="match status" value="1"/>
</dbReference>
<evidence type="ECO:0000256" key="16">
    <source>
        <dbReference type="RuleBase" id="RU003515"/>
    </source>
</evidence>
<keyword evidence="8 14" id="KW-0963">Cytoplasm</keyword>
<evidence type="ECO:0000259" key="18">
    <source>
        <dbReference type="PROSITE" id="PS51975"/>
    </source>
</evidence>
<evidence type="ECO:0000256" key="12">
    <source>
        <dbReference type="ARBA" id="ARBA00022801"/>
    </source>
</evidence>
<evidence type="ECO:0000256" key="5">
    <source>
        <dbReference type="ARBA" id="ARBA00007383"/>
    </source>
</evidence>
<evidence type="ECO:0000256" key="14">
    <source>
        <dbReference type="HAMAP-Rule" id="MF_00052"/>
    </source>
</evidence>
<keyword evidence="17" id="KW-0175">Coiled coil</keyword>
<feature type="binding site" evidence="14 15">
    <location>
        <position position="172"/>
    </location>
    <ligand>
        <name>a divalent metal cation</name>
        <dbReference type="ChEBI" id="CHEBI:60240"/>
    </ligand>
</feature>
<accession>A0ABN0ZW97</accession>
<comment type="cofactor">
    <cofactor evidence="14 15">
        <name>Mn(2+)</name>
        <dbReference type="ChEBI" id="CHEBI:29035"/>
    </cofactor>
    <cofactor evidence="14 15">
        <name>Mg(2+)</name>
        <dbReference type="ChEBI" id="CHEBI:18420"/>
    </cofactor>
    <text evidence="14 15">Manganese or magnesium. Binds 1 divalent metal ion per monomer in the absence of substrate. May bind a second metal ion after substrate binding.</text>
</comment>